<protein>
    <submittedName>
        <fullName evidence="1">Uncharacterized protein</fullName>
    </submittedName>
</protein>
<reference evidence="2" key="1">
    <citation type="journal article" date="2018" name="Genome Announc.">
        <title>Draft Genome Sequence of the Nitrogen-Fixing and Hormogonia-Inducing Cyanobacterium Nostoc cycadae Strain WK-1, Isolated from the Coralloid Roots of Cycas revoluta.</title>
        <authorList>
            <person name="Kanesaki Y."/>
            <person name="Hirose M."/>
            <person name="Hirose Y."/>
            <person name="Fujisawa T."/>
            <person name="Nakamura Y."/>
            <person name="Watanabe S."/>
            <person name="Matsunaga S."/>
            <person name="Uchida H."/>
            <person name="Murakami A."/>
        </authorList>
    </citation>
    <scope>NUCLEOTIDE SEQUENCE [LARGE SCALE GENOMIC DNA]</scope>
    <source>
        <strain evidence="2">WK-1</strain>
    </source>
</reference>
<accession>A0A2H6LK61</accession>
<keyword evidence="2" id="KW-1185">Reference proteome</keyword>
<dbReference type="RefSeq" id="WP_245894924.1">
    <property type="nucleotide sequence ID" value="NZ_DF978431.1"/>
</dbReference>
<evidence type="ECO:0000313" key="2">
    <source>
        <dbReference type="Proteomes" id="UP000236527"/>
    </source>
</evidence>
<dbReference type="AlphaFoldDB" id="A0A2H6LK61"/>
<evidence type="ECO:0000313" key="1">
    <source>
        <dbReference type="EMBL" id="GBE93611.1"/>
    </source>
</evidence>
<sequence length="122" mass="13856">MPYYQDQLSITTVDELKKLAALLNTNSKPTHKAEIIALIQRHLVGENLQQLWREWKWKIRERGQARLIECADAALAVLIANNSRTKKLCFLAGEKHLVIPSESETKFRNAVKKLGYSIALSG</sequence>
<name>A0A2H6LK61_9NOSO</name>
<comment type="caution">
    <text evidence="1">The sequence shown here is derived from an EMBL/GenBank/DDBJ whole genome shotgun (WGS) entry which is preliminary data.</text>
</comment>
<dbReference type="Proteomes" id="UP000236527">
    <property type="component" value="Unassembled WGS sequence"/>
</dbReference>
<gene>
    <name evidence="1" type="ORF">NCWK1_3375</name>
</gene>
<proteinExistence type="predicted"/>
<dbReference type="EMBL" id="BDGE01000059">
    <property type="protein sequence ID" value="GBE93611.1"/>
    <property type="molecule type" value="Genomic_DNA"/>
</dbReference>
<organism evidence="1 2">
    <name type="scientific">Nostoc cycadae WK-1</name>
    <dbReference type="NCBI Taxonomy" id="1861711"/>
    <lineage>
        <taxon>Bacteria</taxon>
        <taxon>Bacillati</taxon>
        <taxon>Cyanobacteriota</taxon>
        <taxon>Cyanophyceae</taxon>
        <taxon>Nostocales</taxon>
        <taxon>Nostocaceae</taxon>
        <taxon>Nostoc</taxon>
    </lineage>
</organism>